<evidence type="ECO:0000313" key="9">
    <source>
        <dbReference type="Proteomes" id="UP001206925"/>
    </source>
</evidence>
<evidence type="ECO:0000256" key="5">
    <source>
        <dbReference type="ARBA" id="ARBA00023242"/>
    </source>
</evidence>
<feature type="region of interest" description="Disordered" evidence="6">
    <location>
        <begin position="115"/>
        <end position="144"/>
    </location>
</feature>
<name>A0AAD5D5W9_AMBAR</name>
<dbReference type="InterPro" id="IPR036576">
    <property type="entry name" value="WRKY_dom_sf"/>
</dbReference>
<evidence type="ECO:0000313" key="8">
    <source>
        <dbReference type="EMBL" id="KAI7753932.1"/>
    </source>
</evidence>
<dbReference type="EMBL" id="JAMZMK010005069">
    <property type="protein sequence ID" value="KAI7753932.1"/>
    <property type="molecule type" value="Genomic_DNA"/>
</dbReference>
<keyword evidence="3" id="KW-0238">DNA-binding</keyword>
<comment type="subcellular location">
    <subcellularLocation>
        <location evidence="1">Nucleus</location>
    </subcellularLocation>
</comment>
<feature type="region of interest" description="Disordered" evidence="6">
    <location>
        <begin position="71"/>
        <end position="94"/>
    </location>
</feature>
<dbReference type="Proteomes" id="UP001206925">
    <property type="component" value="Unassembled WGS sequence"/>
</dbReference>
<evidence type="ECO:0000259" key="7">
    <source>
        <dbReference type="PROSITE" id="PS50811"/>
    </source>
</evidence>
<gene>
    <name evidence="8" type="ORF">M8C21_033131</name>
</gene>
<evidence type="ECO:0000256" key="6">
    <source>
        <dbReference type="SAM" id="MobiDB-lite"/>
    </source>
</evidence>
<dbReference type="AlphaFoldDB" id="A0AAD5D5W9"/>
<organism evidence="8 9">
    <name type="scientific">Ambrosia artemisiifolia</name>
    <name type="common">Common ragweed</name>
    <dbReference type="NCBI Taxonomy" id="4212"/>
    <lineage>
        <taxon>Eukaryota</taxon>
        <taxon>Viridiplantae</taxon>
        <taxon>Streptophyta</taxon>
        <taxon>Embryophyta</taxon>
        <taxon>Tracheophyta</taxon>
        <taxon>Spermatophyta</taxon>
        <taxon>Magnoliopsida</taxon>
        <taxon>eudicotyledons</taxon>
        <taxon>Gunneridae</taxon>
        <taxon>Pentapetalae</taxon>
        <taxon>asterids</taxon>
        <taxon>campanulids</taxon>
        <taxon>Asterales</taxon>
        <taxon>Asteraceae</taxon>
        <taxon>Asteroideae</taxon>
        <taxon>Heliantheae alliance</taxon>
        <taxon>Heliantheae</taxon>
        <taxon>Ambrosia</taxon>
    </lineage>
</organism>
<keyword evidence="2" id="KW-0805">Transcription regulation</keyword>
<feature type="compositionally biased region" description="Low complexity" evidence="6">
    <location>
        <begin position="71"/>
        <end position="90"/>
    </location>
</feature>
<feature type="region of interest" description="Disordered" evidence="6">
    <location>
        <begin position="38"/>
        <end position="58"/>
    </location>
</feature>
<dbReference type="GO" id="GO:0005634">
    <property type="term" value="C:nucleus"/>
    <property type="evidence" value="ECO:0007669"/>
    <property type="project" value="UniProtKB-SubCell"/>
</dbReference>
<accession>A0AAD5D5W9</accession>
<keyword evidence="9" id="KW-1185">Reference proteome</keyword>
<dbReference type="GO" id="GO:0000976">
    <property type="term" value="F:transcription cis-regulatory region binding"/>
    <property type="evidence" value="ECO:0007669"/>
    <property type="project" value="TreeGrafter"/>
</dbReference>
<dbReference type="PROSITE" id="PS50811">
    <property type="entry name" value="WRKY"/>
    <property type="match status" value="1"/>
</dbReference>
<protein>
    <recommendedName>
        <fullName evidence="7">WRKY domain-containing protein</fullName>
    </recommendedName>
</protein>
<dbReference type="InterPro" id="IPR044810">
    <property type="entry name" value="WRKY_plant"/>
</dbReference>
<reference evidence="8" key="1">
    <citation type="submission" date="2022-06" db="EMBL/GenBank/DDBJ databases">
        <title>Uncovering the hologenomic basis of an extraordinary plant invasion.</title>
        <authorList>
            <person name="Bieker V.C."/>
            <person name="Martin M.D."/>
            <person name="Gilbert T."/>
            <person name="Hodgins K."/>
            <person name="Battlay P."/>
            <person name="Petersen B."/>
            <person name="Wilson J."/>
        </authorList>
    </citation>
    <scope>NUCLEOTIDE SEQUENCE</scope>
    <source>
        <strain evidence="8">AA19_3_7</strain>
        <tissue evidence="8">Leaf</tissue>
    </source>
</reference>
<dbReference type="InterPro" id="IPR003657">
    <property type="entry name" value="WRKY_dom"/>
</dbReference>
<evidence type="ECO:0000256" key="4">
    <source>
        <dbReference type="ARBA" id="ARBA00023163"/>
    </source>
</evidence>
<keyword evidence="5" id="KW-0539">Nucleus</keyword>
<evidence type="ECO:0000256" key="3">
    <source>
        <dbReference type="ARBA" id="ARBA00023125"/>
    </source>
</evidence>
<feature type="domain" description="WRKY" evidence="7">
    <location>
        <begin position="158"/>
        <end position="198"/>
    </location>
</feature>
<dbReference type="PANTHER" id="PTHR32096">
    <property type="entry name" value="WRKY TRANSCRIPTION FACTOR 30-RELATED-RELATED"/>
    <property type="match status" value="1"/>
</dbReference>
<dbReference type="PANTHER" id="PTHR32096:SF19">
    <property type="entry name" value="OS01G0750100 PROTEIN"/>
    <property type="match status" value="1"/>
</dbReference>
<comment type="caution">
    <text evidence="8">The sequence shown here is derived from an EMBL/GenBank/DDBJ whole genome shotgun (WGS) entry which is preliminary data.</text>
</comment>
<dbReference type="Gene3D" id="2.20.25.80">
    <property type="entry name" value="WRKY domain"/>
    <property type="match status" value="1"/>
</dbReference>
<dbReference type="Pfam" id="PF03106">
    <property type="entry name" value="WRKY"/>
    <property type="match status" value="1"/>
</dbReference>
<dbReference type="GO" id="GO:0003700">
    <property type="term" value="F:DNA-binding transcription factor activity"/>
    <property type="evidence" value="ECO:0007669"/>
    <property type="project" value="InterPro"/>
</dbReference>
<dbReference type="SMART" id="SM00774">
    <property type="entry name" value="WRKY"/>
    <property type="match status" value="1"/>
</dbReference>
<sequence length="214" mass="23203">MAVDFVGIQSVEHLNRMFQLTNHDFTVSAVKRTGHARFRRGPSPAIDSHAPSTSTQSAPAFLRSSENEFNRSVNDTTSSSSRSTNSSLLSPLGIGEENSVSNGKQFTGLGIVAPMPAFSNKKPPLPSSHRKRCRSDRPSVSLNGARSESHGCHCCKRRVYYKCSSGKGCPARKSVEIAVEDSKMLIVTYAGEHNHRLAPMGRLTDLTGSVVQSK</sequence>
<evidence type="ECO:0000256" key="2">
    <source>
        <dbReference type="ARBA" id="ARBA00023015"/>
    </source>
</evidence>
<dbReference type="SUPFAM" id="SSF118290">
    <property type="entry name" value="WRKY DNA-binding domain"/>
    <property type="match status" value="1"/>
</dbReference>
<evidence type="ECO:0000256" key="1">
    <source>
        <dbReference type="ARBA" id="ARBA00004123"/>
    </source>
</evidence>
<proteinExistence type="predicted"/>
<keyword evidence="4" id="KW-0804">Transcription</keyword>